<keyword evidence="4 6" id="KW-0472">Membrane</keyword>
<sequence>MWALTWMLEWDVLLSVGTEYALKDYQDPPPAPLIDPEELGKWSFYRAIIAEFIATLLFLYITVLTALATRARAKLITVVGILGIAWAFGGNGDIRTCLMSHLWLWLAKAFQKAYYVRYGGGANTLNDGYSTGTDLVLRLLALSFLFTLCLLLLILRGTPETLMFLCWHHFQLDLVAYVHWQQSLLLELVLTLLGVLGLQLFMAKTKPGMTKPIASIESPLQGAIENGHGLRKEVKSRHHRPKL</sequence>
<dbReference type="PRINTS" id="PR00783">
    <property type="entry name" value="MINTRINSICP"/>
</dbReference>
<dbReference type="Pfam" id="PF00230">
    <property type="entry name" value="MIP"/>
    <property type="match status" value="1"/>
</dbReference>
<evidence type="ECO:0000313" key="7">
    <source>
        <dbReference type="EMBL" id="MCE0481674.1"/>
    </source>
</evidence>
<keyword evidence="5" id="KW-0813">Transport</keyword>
<feature type="transmembrane region" description="Helical" evidence="6">
    <location>
        <begin position="44"/>
        <end position="68"/>
    </location>
</feature>
<keyword evidence="8" id="KW-1185">Reference proteome</keyword>
<reference evidence="7 8" key="1">
    <citation type="journal article" date="2021" name="BMC Genomics">
        <title>Datura genome reveals duplications of psychoactive alkaloid biosynthetic genes and high mutation rate following tissue culture.</title>
        <authorList>
            <person name="Rajewski A."/>
            <person name="Carter-House D."/>
            <person name="Stajich J."/>
            <person name="Litt A."/>
        </authorList>
    </citation>
    <scope>NUCLEOTIDE SEQUENCE [LARGE SCALE GENOMIC DNA]</scope>
    <source>
        <strain evidence="7">AR-01</strain>
    </source>
</reference>
<keyword evidence="3 6" id="KW-1133">Transmembrane helix</keyword>
<gene>
    <name evidence="7" type="ORF">HAX54_039604</name>
</gene>
<keyword evidence="2 5" id="KW-0812">Transmembrane</keyword>
<evidence type="ECO:0000256" key="2">
    <source>
        <dbReference type="ARBA" id="ARBA00022692"/>
    </source>
</evidence>
<evidence type="ECO:0000313" key="8">
    <source>
        <dbReference type="Proteomes" id="UP000823775"/>
    </source>
</evidence>
<comment type="subcellular location">
    <subcellularLocation>
        <location evidence="1">Membrane</location>
        <topology evidence="1">Multi-pass membrane protein</topology>
    </subcellularLocation>
</comment>
<dbReference type="Proteomes" id="UP000823775">
    <property type="component" value="Unassembled WGS sequence"/>
</dbReference>
<evidence type="ECO:0000256" key="4">
    <source>
        <dbReference type="ARBA" id="ARBA00023136"/>
    </source>
</evidence>
<name>A0ABS8VLK3_DATST</name>
<comment type="caution">
    <text evidence="7">The sequence shown here is derived from an EMBL/GenBank/DDBJ whole genome shotgun (WGS) entry which is preliminary data.</text>
</comment>
<accession>A0ABS8VLK3</accession>
<dbReference type="Gene3D" id="1.20.1080.10">
    <property type="entry name" value="Glycerol uptake facilitator protein"/>
    <property type="match status" value="1"/>
</dbReference>
<dbReference type="PANTHER" id="PTHR45687">
    <property type="entry name" value="AQUAPORIN OR AQUAGLYCEROPORIN RELATED"/>
    <property type="match status" value="1"/>
</dbReference>
<dbReference type="InterPro" id="IPR000425">
    <property type="entry name" value="MIP"/>
</dbReference>
<evidence type="ECO:0000256" key="5">
    <source>
        <dbReference type="RuleBase" id="RU000477"/>
    </source>
</evidence>
<organism evidence="7 8">
    <name type="scientific">Datura stramonium</name>
    <name type="common">Jimsonweed</name>
    <name type="synonym">Common thornapple</name>
    <dbReference type="NCBI Taxonomy" id="4076"/>
    <lineage>
        <taxon>Eukaryota</taxon>
        <taxon>Viridiplantae</taxon>
        <taxon>Streptophyta</taxon>
        <taxon>Embryophyta</taxon>
        <taxon>Tracheophyta</taxon>
        <taxon>Spermatophyta</taxon>
        <taxon>Magnoliopsida</taxon>
        <taxon>eudicotyledons</taxon>
        <taxon>Gunneridae</taxon>
        <taxon>Pentapetalae</taxon>
        <taxon>asterids</taxon>
        <taxon>lamiids</taxon>
        <taxon>Solanales</taxon>
        <taxon>Solanaceae</taxon>
        <taxon>Solanoideae</taxon>
        <taxon>Datureae</taxon>
        <taxon>Datura</taxon>
    </lineage>
</organism>
<dbReference type="InterPro" id="IPR023271">
    <property type="entry name" value="Aquaporin-like"/>
</dbReference>
<dbReference type="InterPro" id="IPR034294">
    <property type="entry name" value="Aquaporin_transptr"/>
</dbReference>
<proteinExistence type="inferred from homology"/>
<evidence type="ECO:0000256" key="6">
    <source>
        <dbReference type="SAM" id="Phobius"/>
    </source>
</evidence>
<feature type="transmembrane region" description="Helical" evidence="6">
    <location>
        <begin position="184"/>
        <end position="203"/>
    </location>
</feature>
<feature type="transmembrane region" description="Helical" evidence="6">
    <location>
        <begin position="135"/>
        <end position="155"/>
    </location>
</feature>
<protein>
    <submittedName>
        <fullName evidence="7">Uncharacterized protein</fullName>
    </submittedName>
</protein>
<dbReference type="EMBL" id="JACEIK010005503">
    <property type="protein sequence ID" value="MCE0481674.1"/>
    <property type="molecule type" value="Genomic_DNA"/>
</dbReference>
<evidence type="ECO:0000256" key="3">
    <source>
        <dbReference type="ARBA" id="ARBA00022989"/>
    </source>
</evidence>
<comment type="similarity">
    <text evidence="5">Belongs to the MIP/aquaporin (TC 1.A.8) family.</text>
</comment>
<evidence type="ECO:0000256" key="1">
    <source>
        <dbReference type="ARBA" id="ARBA00004141"/>
    </source>
</evidence>